<comment type="caution">
    <text evidence="2">The sequence shown here is derived from an EMBL/GenBank/DDBJ whole genome shotgun (WGS) entry which is preliminary data.</text>
</comment>
<dbReference type="AlphaFoldDB" id="A0A2T5JUN4"/>
<protein>
    <submittedName>
        <fullName evidence="2">Uncharacterized protein</fullName>
    </submittedName>
</protein>
<organism evidence="2 3">
    <name type="scientific">Cereibacter azotoformans</name>
    <dbReference type="NCBI Taxonomy" id="43057"/>
    <lineage>
        <taxon>Bacteria</taxon>
        <taxon>Pseudomonadati</taxon>
        <taxon>Pseudomonadota</taxon>
        <taxon>Alphaproteobacteria</taxon>
        <taxon>Rhodobacterales</taxon>
        <taxon>Paracoccaceae</taxon>
        <taxon>Cereibacter</taxon>
    </lineage>
</organism>
<sequence>MTGADRLVLGRVATRCTAVAGPAVAVATGARLDRAVREDLPAALACAAAPVISAQEGVVRLRRLRIRLDLGDGLDEAAFARLLAERIVGALKAALAGGAREVRHWPDHASYMAAYILFRAGLGPGEGWAFPDFAALEHLPAERAAAELILARPEVLARLAVAPAARGDPADPVARWPAEAQAALARALLMQAAAEAPPLEDALRLLQEAGLPPPARRSAALIAAEALRVTLRLLARGGREIAPQALLLAVAAVLTLQERAARPTGEARAEPPTRPEAEAPALAAAVACAAAGPTTRRLLFRLARPAGQPAAPEETTADPAAPGLAGRARPAAAEAPAARSPRAGLALLMPSALLLDAPACLAPTALAQALWQALDPEDWADAAHDGALQRMLPVEPREVDMAAPQPDPPPRLLRGLAPEARRVMEGADPARRWSALLMADLASRLRGLHGSSHPYLRRQFLQRPGLFDRGPDRLTVRLDPLPLGILLRMAGLTGPQGRLPQPGLPRLVLQIGGEP</sequence>
<keyword evidence="3" id="KW-1185">Reference proteome</keyword>
<feature type="region of interest" description="Disordered" evidence="1">
    <location>
        <begin position="305"/>
        <end position="339"/>
    </location>
</feature>
<dbReference type="EMBL" id="QAOT01000019">
    <property type="protein sequence ID" value="PTR13881.1"/>
    <property type="molecule type" value="Genomic_DNA"/>
</dbReference>
<gene>
    <name evidence="2" type="ORF">C8J28_11946</name>
</gene>
<evidence type="ECO:0000313" key="3">
    <source>
        <dbReference type="Proteomes" id="UP000244060"/>
    </source>
</evidence>
<feature type="compositionally biased region" description="Low complexity" evidence="1">
    <location>
        <begin position="309"/>
        <end position="339"/>
    </location>
</feature>
<evidence type="ECO:0000256" key="1">
    <source>
        <dbReference type="SAM" id="MobiDB-lite"/>
    </source>
</evidence>
<accession>A0A2T5JUN4</accession>
<proteinExistence type="predicted"/>
<evidence type="ECO:0000313" key="2">
    <source>
        <dbReference type="EMBL" id="PTR13881.1"/>
    </source>
</evidence>
<dbReference type="OrthoDB" id="10016039at2"/>
<dbReference type="Proteomes" id="UP000244060">
    <property type="component" value="Unassembled WGS sequence"/>
</dbReference>
<dbReference type="RefSeq" id="WP_108222094.1">
    <property type="nucleotide sequence ID" value="NZ_CP090024.1"/>
</dbReference>
<reference evidence="2 3" key="1">
    <citation type="submission" date="2018-04" db="EMBL/GenBank/DDBJ databases">
        <title>Genomic Encyclopedia of Type Strains, Phase III (KMG-III): the genomes of soil and plant-associated and newly described type strains.</title>
        <authorList>
            <person name="Whitman W."/>
        </authorList>
    </citation>
    <scope>NUCLEOTIDE SEQUENCE [LARGE SCALE GENOMIC DNA]</scope>
    <source>
        <strain evidence="2 3">KA25</strain>
    </source>
</reference>
<name>A0A2T5JUN4_9RHOB</name>